<dbReference type="Pfam" id="PF07811">
    <property type="entry name" value="TadE"/>
    <property type="match status" value="1"/>
</dbReference>
<name>A0ABZ2FBE0_9MICO</name>
<feature type="domain" description="TadE-like" evidence="1">
    <location>
        <begin position="1"/>
        <end position="37"/>
    </location>
</feature>
<accession>A0ABZ2FBE0</accession>
<dbReference type="EMBL" id="CP104874">
    <property type="protein sequence ID" value="WWF03848.1"/>
    <property type="molecule type" value="Genomic_DNA"/>
</dbReference>
<keyword evidence="3" id="KW-1185">Reference proteome</keyword>
<gene>
    <name evidence="2" type="ORF">N5P18_08995</name>
</gene>
<organism evidence="2 3">
    <name type="scientific">Janibacter terrae</name>
    <dbReference type="NCBI Taxonomy" id="103817"/>
    <lineage>
        <taxon>Bacteria</taxon>
        <taxon>Bacillati</taxon>
        <taxon>Actinomycetota</taxon>
        <taxon>Actinomycetes</taxon>
        <taxon>Micrococcales</taxon>
        <taxon>Intrasporangiaceae</taxon>
        <taxon>Janibacter</taxon>
    </lineage>
</organism>
<sequence>MALVLPLLFLMIAGIVDFGRYFLTEIQLTNAVREGARVAVLGESQPNIVLRTEKAAGVVQGLAVTTPQLCTAGVGGDAEVVATGTFEWILLDPAMSLFGASGTLPPARAKAVMRCGG</sequence>
<evidence type="ECO:0000259" key="1">
    <source>
        <dbReference type="Pfam" id="PF07811"/>
    </source>
</evidence>
<proteinExistence type="predicted"/>
<dbReference type="InterPro" id="IPR012495">
    <property type="entry name" value="TadE-like_dom"/>
</dbReference>
<dbReference type="RefSeq" id="WP_068328794.1">
    <property type="nucleotide sequence ID" value="NZ_CP104874.1"/>
</dbReference>
<dbReference type="Proteomes" id="UP001381003">
    <property type="component" value="Chromosome"/>
</dbReference>
<protein>
    <submittedName>
        <fullName evidence="2">Pilus assembly protein</fullName>
    </submittedName>
</protein>
<evidence type="ECO:0000313" key="3">
    <source>
        <dbReference type="Proteomes" id="UP001381003"/>
    </source>
</evidence>
<evidence type="ECO:0000313" key="2">
    <source>
        <dbReference type="EMBL" id="WWF03848.1"/>
    </source>
</evidence>
<reference evidence="2 3" key="1">
    <citation type="submission" date="2022-09" db="EMBL/GenBank/DDBJ databases">
        <title>Complete genome sequence of Janibacter terrae strain COS04-44, PCL-degrading bacteria isolated from oil spilled coast.</title>
        <authorList>
            <person name="Park H."/>
            <person name="Kim J.Y."/>
            <person name="An S.H."/>
            <person name="Lee C.M."/>
            <person name="Weon H.-Y."/>
        </authorList>
    </citation>
    <scope>NUCLEOTIDE SEQUENCE [LARGE SCALE GENOMIC DNA]</scope>
    <source>
        <strain evidence="2 3">COS04-44</strain>
    </source>
</reference>